<geneLocation type="plasmid" evidence="2 4">
    <name>unnamed2</name>
</geneLocation>
<dbReference type="AlphaFoldDB" id="A0AAX3N6H1"/>
<sequence>MDYRKENWSYELECFRKAVNGGVDGFIIEIADHYLNDRLDNEEYEDRTYTQIDIAVAIFNGKIIEGYSSEDNRIRESRSMGLVTPSRLVLGKDLQGNWFIIVVGLLTSKHFKVVTCYPPGKRHLPYIENF</sequence>
<geneLocation type="plasmid" evidence="1 3">
    <name>unnamed1</name>
</geneLocation>
<accession>A0AAX3N6H1</accession>
<dbReference type="EMBL" id="CP118110">
    <property type="protein sequence ID" value="WDI05379.1"/>
    <property type="molecule type" value="Genomic_DNA"/>
</dbReference>
<evidence type="ECO:0000313" key="2">
    <source>
        <dbReference type="EMBL" id="WDI05379.1"/>
    </source>
</evidence>
<reference evidence="1 4" key="1">
    <citation type="submission" date="2023-02" db="EMBL/GenBank/DDBJ databases">
        <title>Pathogen: clinical or host-associated sample.</title>
        <authorList>
            <person name="Hergert J."/>
            <person name="Casey R."/>
            <person name="Wagner J."/>
            <person name="Young E.L."/>
            <person name="Oakeson K.F."/>
        </authorList>
    </citation>
    <scope>NUCLEOTIDE SEQUENCE</scope>
    <source>
        <strain evidence="2 4">2022CK-00829</strain>
        <strain evidence="1">2022CK-00830</strain>
        <plasmid evidence="1">unnamed1</plasmid>
        <plasmid evidence="2 4">unnamed2</plasmid>
    </source>
</reference>
<organism evidence="1 3">
    <name type="scientific">Paenibacillus urinalis</name>
    <dbReference type="NCBI Taxonomy" id="521520"/>
    <lineage>
        <taxon>Bacteria</taxon>
        <taxon>Bacillati</taxon>
        <taxon>Bacillota</taxon>
        <taxon>Bacilli</taxon>
        <taxon>Bacillales</taxon>
        <taxon>Paenibacillaceae</taxon>
        <taxon>Paenibacillus</taxon>
    </lineage>
</organism>
<gene>
    <name evidence="1" type="ORF">PUW23_25590</name>
    <name evidence="2" type="ORF">PUW25_26670</name>
</gene>
<protein>
    <submittedName>
        <fullName evidence="1">DUF4258 domain-containing protein</fullName>
    </submittedName>
</protein>
<dbReference type="Pfam" id="PF14076">
    <property type="entry name" value="DUF4258"/>
    <property type="match status" value="1"/>
</dbReference>
<name>A0AAX3N6H1_9BACL</name>
<keyword evidence="1" id="KW-0614">Plasmid</keyword>
<keyword evidence="4" id="KW-1185">Reference proteome</keyword>
<dbReference type="Proteomes" id="UP001221519">
    <property type="component" value="Plasmid unnamed2"/>
</dbReference>
<dbReference type="RefSeq" id="WP_090727277.1">
    <property type="nucleotide sequence ID" value="NZ_CP118102.1"/>
</dbReference>
<evidence type="ECO:0000313" key="3">
    <source>
        <dbReference type="Proteomes" id="UP001220962"/>
    </source>
</evidence>
<dbReference type="EMBL" id="CP118102">
    <property type="protein sequence ID" value="WDH85413.1"/>
    <property type="molecule type" value="Genomic_DNA"/>
</dbReference>
<dbReference type="Proteomes" id="UP001220962">
    <property type="component" value="Plasmid unnamed1"/>
</dbReference>
<evidence type="ECO:0000313" key="4">
    <source>
        <dbReference type="Proteomes" id="UP001221519"/>
    </source>
</evidence>
<evidence type="ECO:0000313" key="1">
    <source>
        <dbReference type="EMBL" id="WDH85413.1"/>
    </source>
</evidence>
<proteinExistence type="predicted"/>
<dbReference type="InterPro" id="IPR025354">
    <property type="entry name" value="DUF4258"/>
</dbReference>